<comment type="caution">
    <text evidence="2">The sequence shown here is derived from an EMBL/GenBank/DDBJ whole genome shotgun (WGS) entry which is preliminary data.</text>
</comment>
<reference evidence="2 3" key="1">
    <citation type="submission" date="2024-05" db="EMBL/GenBank/DDBJ databases">
        <title>A draft genome resource for the thread blight pathogen Marasmius tenuissimus strain MS-2.</title>
        <authorList>
            <person name="Yulfo-Soto G.E."/>
            <person name="Baruah I.K."/>
            <person name="Amoako-Attah I."/>
            <person name="Bukari Y."/>
            <person name="Meinhardt L.W."/>
            <person name="Bailey B.A."/>
            <person name="Cohen S.P."/>
        </authorList>
    </citation>
    <scope>NUCLEOTIDE SEQUENCE [LARGE SCALE GENOMIC DNA]</scope>
    <source>
        <strain evidence="2 3">MS-2</strain>
    </source>
</reference>
<protein>
    <submittedName>
        <fullName evidence="2">Uncharacterized protein</fullName>
    </submittedName>
</protein>
<dbReference type="EMBL" id="JBBXMP010000092">
    <property type="protein sequence ID" value="KAL0062924.1"/>
    <property type="molecule type" value="Genomic_DNA"/>
</dbReference>
<feature type="compositionally biased region" description="Low complexity" evidence="1">
    <location>
        <begin position="342"/>
        <end position="356"/>
    </location>
</feature>
<dbReference type="Proteomes" id="UP001437256">
    <property type="component" value="Unassembled WGS sequence"/>
</dbReference>
<sequence length="681" mass="77472">MANTLTAEDLLKNKPHEPATLTFSDGLTAILLPETRYFITSPNRTRIPLPPLGSTRDLYLREDGFYGHDDYVQYPQPFNPRYAYLACMPTNPILESDPYHEDLCMWERGFHPSLFTYRDNLAMGRFRESIKRLRDREQQFLGANPRWKPRLAELELTIDLCLHRLSNFSLTARKVTRTVTELQRAWRTAVSIIDFVQLYEPEMMATSELSGSEVSEGAPLIPGSRMGAFVWKPRDALMLFRAKLPVYYVRNFNEFNPQIRILEVSSPKSLPITLTASSPVDPIIYTGQAGSDDKIVAIRVASISCFDSGSPFENLHLPEAYQSSYSLASGSIISATASQPLTSKEPSSGPSRSSKSTSRKPKKAGKAVQIPQATRDLFADLPSENMFIGPPILAWKDANKSIDQDHPAKRQMLPGDNPRLKTVLPDPAIIVSDSKRQTDYLNQWAHIREPFLRRSQFSGGDEIPIPLRSSVWRKVLSVPFHGIYEGSNTSDKQARWHKEATEWLQKLFKKYAPGVDLIAPPDTMLDPARGRQLIHELSVLNFWYQLMSLDEIADTTAIAGDSATATKADILVDKARHRRHRLRIMHKVLGGNDDPFEFTFSSRNIDLASESWATRLPALKAFWELMNTWPGTKPLLWSRGNDENLAQMPQEGFRWEKELVHFYVQTYYNFLGYPPVLPRRK</sequence>
<feature type="region of interest" description="Disordered" evidence="1">
    <location>
        <begin position="338"/>
        <end position="369"/>
    </location>
</feature>
<accession>A0ABR2ZPI6</accession>
<proteinExistence type="predicted"/>
<evidence type="ECO:0000256" key="1">
    <source>
        <dbReference type="SAM" id="MobiDB-lite"/>
    </source>
</evidence>
<evidence type="ECO:0000313" key="3">
    <source>
        <dbReference type="Proteomes" id="UP001437256"/>
    </source>
</evidence>
<name>A0ABR2ZPI6_9AGAR</name>
<gene>
    <name evidence="2" type="ORF">AAF712_010186</name>
</gene>
<evidence type="ECO:0000313" key="2">
    <source>
        <dbReference type="EMBL" id="KAL0062924.1"/>
    </source>
</evidence>
<keyword evidence="3" id="KW-1185">Reference proteome</keyword>
<organism evidence="2 3">
    <name type="scientific">Marasmius tenuissimus</name>
    <dbReference type="NCBI Taxonomy" id="585030"/>
    <lineage>
        <taxon>Eukaryota</taxon>
        <taxon>Fungi</taxon>
        <taxon>Dikarya</taxon>
        <taxon>Basidiomycota</taxon>
        <taxon>Agaricomycotina</taxon>
        <taxon>Agaricomycetes</taxon>
        <taxon>Agaricomycetidae</taxon>
        <taxon>Agaricales</taxon>
        <taxon>Marasmiineae</taxon>
        <taxon>Marasmiaceae</taxon>
        <taxon>Marasmius</taxon>
    </lineage>
</organism>